<feature type="compositionally biased region" description="Basic and acidic residues" evidence="9">
    <location>
        <begin position="154"/>
        <end position="166"/>
    </location>
</feature>
<dbReference type="PIRSF" id="PIRSF017706">
    <property type="entry name" value="TFIP11"/>
    <property type="match status" value="1"/>
</dbReference>
<evidence type="ECO:0000313" key="11">
    <source>
        <dbReference type="EMBL" id="KAF5842825.1"/>
    </source>
</evidence>
<evidence type="ECO:0000256" key="1">
    <source>
        <dbReference type="ARBA" id="ARBA00004123"/>
    </source>
</evidence>
<dbReference type="Proteomes" id="UP000815325">
    <property type="component" value="Unassembled WGS sequence"/>
</dbReference>
<keyword evidence="8" id="KW-0175">Coiled coil</keyword>
<feature type="domain" description="G-patch" evidence="10">
    <location>
        <begin position="185"/>
        <end position="231"/>
    </location>
</feature>
<reference evidence="11" key="1">
    <citation type="submission" date="2017-08" db="EMBL/GenBank/DDBJ databases">
        <authorList>
            <person name="Polle J.E."/>
            <person name="Barry K."/>
            <person name="Cushman J."/>
            <person name="Schmutz J."/>
            <person name="Tran D."/>
            <person name="Hathwaick L.T."/>
            <person name="Yim W.C."/>
            <person name="Jenkins J."/>
            <person name="Mckie-Krisberg Z.M."/>
            <person name="Prochnik S."/>
            <person name="Lindquist E."/>
            <person name="Dockter R.B."/>
            <person name="Adam C."/>
            <person name="Molina H."/>
            <person name="Bunkerborg J."/>
            <person name="Jin E."/>
            <person name="Buchheim M."/>
            <person name="Magnuson J."/>
        </authorList>
    </citation>
    <scope>NUCLEOTIDE SEQUENCE</scope>
    <source>
        <strain evidence="11">CCAP 19/18</strain>
    </source>
</reference>
<accession>A0ABQ7H7L0</accession>
<dbReference type="InterPro" id="IPR045211">
    <property type="entry name" value="TFP11/STIP/Ntr1"/>
</dbReference>
<keyword evidence="6 7" id="KW-0539">Nucleus</keyword>
<feature type="compositionally biased region" description="Low complexity" evidence="9">
    <location>
        <begin position="118"/>
        <end position="129"/>
    </location>
</feature>
<dbReference type="InterPro" id="IPR024933">
    <property type="entry name" value="TFP11"/>
</dbReference>
<name>A0ABQ7H7L0_DUNSA</name>
<evidence type="ECO:0000313" key="12">
    <source>
        <dbReference type="Proteomes" id="UP000815325"/>
    </source>
</evidence>
<keyword evidence="4 7" id="KW-0747">Spliceosome</keyword>
<feature type="compositionally biased region" description="Basic and acidic residues" evidence="9">
    <location>
        <begin position="55"/>
        <end position="66"/>
    </location>
</feature>
<dbReference type="PANTHER" id="PTHR23329:SF1">
    <property type="entry name" value="TUFTELIN-INTERACTING PROTEIN 11"/>
    <property type="match status" value="1"/>
</dbReference>
<proteinExistence type="inferred from homology"/>
<keyword evidence="3 7" id="KW-0507">mRNA processing</keyword>
<evidence type="ECO:0000259" key="10">
    <source>
        <dbReference type="PROSITE" id="PS50174"/>
    </source>
</evidence>
<dbReference type="InterPro" id="IPR000467">
    <property type="entry name" value="G_patch_dom"/>
</dbReference>
<dbReference type="SMART" id="SM00443">
    <property type="entry name" value="G_patch"/>
    <property type="match status" value="1"/>
</dbReference>
<feature type="compositionally biased region" description="Low complexity" evidence="9">
    <location>
        <begin position="241"/>
        <end position="260"/>
    </location>
</feature>
<feature type="region of interest" description="Disordered" evidence="9">
    <location>
        <begin position="227"/>
        <end position="268"/>
    </location>
</feature>
<evidence type="ECO:0000256" key="2">
    <source>
        <dbReference type="ARBA" id="ARBA00010900"/>
    </source>
</evidence>
<gene>
    <name evidence="11" type="ORF">DUNSADRAFT_4709</name>
</gene>
<dbReference type="InterPro" id="IPR022783">
    <property type="entry name" value="GCFC_dom"/>
</dbReference>
<dbReference type="PROSITE" id="PS50174">
    <property type="entry name" value="G_PATCH"/>
    <property type="match status" value="1"/>
</dbReference>
<evidence type="ECO:0000256" key="6">
    <source>
        <dbReference type="ARBA" id="ARBA00023242"/>
    </source>
</evidence>
<organism evidence="11 12">
    <name type="scientific">Dunaliella salina</name>
    <name type="common">Green alga</name>
    <name type="synonym">Protococcus salinus</name>
    <dbReference type="NCBI Taxonomy" id="3046"/>
    <lineage>
        <taxon>Eukaryota</taxon>
        <taxon>Viridiplantae</taxon>
        <taxon>Chlorophyta</taxon>
        <taxon>core chlorophytes</taxon>
        <taxon>Chlorophyceae</taxon>
        <taxon>CS clade</taxon>
        <taxon>Chlamydomonadales</taxon>
        <taxon>Dunaliellaceae</taxon>
        <taxon>Dunaliella</taxon>
    </lineage>
</organism>
<evidence type="ECO:0000256" key="3">
    <source>
        <dbReference type="ARBA" id="ARBA00022664"/>
    </source>
</evidence>
<protein>
    <submittedName>
        <fullName evidence="11">GC-rich sequence DNA-binding factor-like protein-domain-containing protein</fullName>
    </submittedName>
</protein>
<evidence type="ECO:0000256" key="4">
    <source>
        <dbReference type="ARBA" id="ARBA00022728"/>
    </source>
</evidence>
<dbReference type="InterPro" id="IPR022159">
    <property type="entry name" value="STIP/TFIP11_N"/>
</dbReference>
<evidence type="ECO:0000256" key="9">
    <source>
        <dbReference type="SAM" id="MobiDB-lite"/>
    </source>
</evidence>
<feature type="coiled-coil region" evidence="8">
    <location>
        <begin position="336"/>
        <end position="388"/>
    </location>
</feature>
<feature type="region of interest" description="Disordered" evidence="9">
    <location>
        <begin position="30"/>
        <end position="183"/>
    </location>
</feature>
<comment type="similarity">
    <text evidence="2 7">Belongs to the TFP11/STIP family.</text>
</comment>
<feature type="compositionally biased region" description="Low complexity" evidence="9">
    <location>
        <begin position="93"/>
        <end position="104"/>
    </location>
</feature>
<keyword evidence="12" id="KW-1185">Reference proteome</keyword>
<evidence type="ECO:0000256" key="8">
    <source>
        <dbReference type="SAM" id="Coils"/>
    </source>
</evidence>
<comment type="caution">
    <text evidence="11">The sequence shown here is derived from an EMBL/GenBank/DDBJ whole genome shotgun (WGS) entry which is preliminary data.</text>
</comment>
<dbReference type="Pfam" id="PF12457">
    <property type="entry name" value="TIP_N"/>
    <property type="match status" value="1"/>
</dbReference>
<dbReference type="EMBL" id="MU069454">
    <property type="protein sequence ID" value="KAF5842825.1"/>
    <property type="molecule type" value="Genomic_DNA"/>
</dbReference>
<dbReference type="PANTHER" id="PTHR23329">
    <property type="entry name" value="TUFTELIN-INTERACTING PROTEIN 11-RELATED"/>
    <property type="match status" value="1"/>
</dbReference>
<sequence>MDEEQQPERFDLENDFEGGEFIGGEFYYRKKRSKRQQTEEDRLYGVFADGSDSDEDRRSRKRERADYSAPVSFVSKGTTGNADQAPKDEEARPSFATSGPAAAGAGLGAGGGHGGLGFTSAGPASQQGQGEDEEEESVLPTAFGARIKAKAAKRRQEEQQQKKQETQRQATRTADPEFGGFERFTKGIGMKLLQKMGYKPGEGLGREKTGIAKPVEAKMRPKKVGMGFGVRHQDSDDESAQQRTAQGPQAAQQAPQQQKATWRKKNKDVRVQREYKSAAEVLAAAPAKPLAAQPILDMRGPQARLITNLEHLNVQAEDESAKAPMPELQHNLQLLVDLAEADIQKLDAKLRHEQDTAALLVREKKRLEDEATLQAEQLERLAEVLQEVSRCAALPGDPNALSLQQVEAVYSSLLKTYREEYILYNLAGAALSHAMPRLSAAMQGWWPLADPQRCVADFRRWRPLLEPSGHGAGGGTALFAGSGAFGSMDGVGGGADAQDPYLLLVSEVVLPPLRAACTTWEPRDPEALLTFLEAWEPVLPRAALQHILDMLVMPRLRAAVTQWEPRQETVPIHAWLHPWLPFLGSALEELYPVIRHKLGVALQAWHPSDSSALVLLRPWHRVFDTTEWDALLLRCIVPKLAMALQAFAVNPVAQDMAPFQWVMGWNEVLPHHHMAALLDVGFFPKWHQVLHYWLSHTPNYDEVTAWYLGWKAAFPPGLLDHERVRRQFNAALNMMNTAVDGTVLPMPSVAPTSAYSSRWAADPTEAAAGAVPAAATAAAGATASKAAAAAMGMGASTELTLRDLVQRFAEEYSIQFLPKFGRFQDGQQVYSFGSTSIVLDNVHSTIRALVRDRWAPVTLETLLQQSLK</sequence>
<keyword evidence="5 7" id="KW-0508">mRNA splicing</keyword>
<comment type="subcellular location">
    <subcellularLocation>
        <location evidence="1 7">Nucleus</location>
    </subcellularLocation>
</comment>
<dbReference type="Pfam" id="PF01585">
    <property type="entry name" value="G-patch"/>
    <property type="match status" value="1"/>
</dbReference>
<feature type="compositionally biased region" description="Gly residues" evidence="9">
    <location>
        <begin position="105"/>
        <end position="117"/>
    </location>
</feature>
<evidence type="ECO:0000256" key="7">
    <source>
        <dbReference type="PIRNR" id="PIRNR017706"/>
    </source>
</evidence>
<evidence type="ECO:0000256" key="5">
    <source>
        <dbReference type="ARBA" id="ARBA00023187"/>
    </source>
</evidence>
<dbReference type="Pfam" id="PF07842">
    <property type="entry name" value="GCFC"/>
    <property type="match status" value="1"/>
</dbReference>